<dbReference type="GO" id="GO:0006024">
    <property type="term" value="P:glycosaminoglycan biosynthetic process"/>
    <property type="evidence" value="ECO:0007669"/>
    <property type="project" value="TreeGrafter"/>
</dbReference>
<dbReference type="Gene3D" id="3.40.50.720">
    <property type="entry name" value="NAD(P)-binding Rossmann-like Domain"/>
    <property type="match status" value="2"/>
</dbReference>
<evidence type="ECO:0000256" key="1">
    <source>
        <dbReference type="ARBA" id="ARBA00047473"/>
    </source>
</evidence>
<protein>
    <submittedName>
        <fullName evidence="4">Uncharacterized protein</fullName>
    </submittedName>
</protein>
<comment type="caution">
    <text evidence="4">The sequence shown here is derived from an EMBL/GenBank/DDBJ whole genome shotgun (WGS) entry which is preliminary data.</text>
</comment>
<dbReference type="EMBL" id="RCHU01001198">
    <property type="protein sequence ID" value="TKR68748.1"/>
    <property type="molecule type" value="Genomic_DNA"/>
</dbReference>
<dbReference type="InterPro" id="IPR014026">
    <property type="entry name" value="UDP-Glc/GDP-Man_DH_dimer"/>
</dbReference>
<comment type="catalytic activity">
    <reaction evidence="1">
        <text>UDP-alpha-D-glucose + 2 NAD(+) + H2O = UDP-alpha-D-glucuronate + 2 NADH + 3 H(+)</text>
        <dbReference type="Rhea" id="RHEA:23596"/>
        <dbReference type="ChEBI" id="CHEBI:15377"/>
        <dbReference type="ChEBI" id="CHEBI:15378"/>
        <dbReference type="ChEBI" id="CHEBI:57540"/>
        <dbReference type="ChEBI" id="CHEBI:57945"/>
        <dbReference type="ChEBI" id="CHEBI:58052"/>
        <dbReference type="ChEBI" id="CHEBI:58885"/>
        <dbReference type="EC" id="1.1.1.22"/>
    </reaction>
</comment>
<evidence type="ECO:0000313" key="4">
    <source>
        <dbReference type="EMBL" id="TKR68748.1"/>
    </source>
</evidence>
<feature type="domain" description="UDP-glucose/GDP-mannose dehydrogenase dimerisation" evidence="2">
    <location>
        <begin position="224"/>
        <end position="280"/>
    </location>
</feature>
<dbReference type="SUPFAM" id="SSF51735">
    <property type="entry name" value="NAD(P)-binding Rossmann-fold domains"/>
    <property type="match status" value="1"/>
</dbReference>
<name>A0A4U5MHI5_POPAL</name>
<dbReference type="GO" id="GO:0005634">
    <property type="term" value="C:nucleus"/>
    <property type="evidence" value="ECO:0007669"/>
    <property type="project" value="TreeGrafter"/>
</dbReference>
<accession>A0A4U5MHI5</accession>
<dbReference type="Pfam" id="PF00984">
    <property type="entry name" value="UDPG_MGDP_dh"/>
    <property type="match status" value="1"/>
</dbReference>
<proteinExistence type="predicted"/>
<dbReference type="GO" id="GO:0051287">
    <property type="term" value="F:NAD binding"/>
    <property type="evidence" value="ECO:0007669"/>
    <property type="project" value="InterPro"/>
</dbReference>
<feature type="domain" description="UDP-glucose/GDP-mannose dehydrogenase N-terminal" evidence="3">
    <location>
        <begin position="45"/>
        <end position="156"/>
    </location>
</feature>
<evidence type="ECO:0000259" key="3">
    <source>
        <dbReference type="Pfam" id="PF03721"/>
    </source>
</evidence>
<dbReference type="SUPFAM" id="SSF48179">
    <property type="entry name" value="6-phosphogluconate dehydrogenase C-terminal domain-like"/>
    <property type="match status" value="1"/>
</dbReference>
<dbReference type="PANTHER" id="PTHR11374">
    <property type="entry name" value="UDP-GLUCOSE DEHYDROGENASE/UDP-MANNAC DEHYDROGENASE"/>
    <property type="match status" value="1"/>
</dbReference>
<dbReference type="AlphaFoldDB" id="A0A4U5MHI5"/>
<dbReference type="InterPro" id="IPR008927">
    <property type="entry name" value="6-PGluconate_DH-like_C_sf"/>
</dbReference>
<dbReference type="InterPro" id="IPR028356">
    <property type="entry name" value="UDPglc_DH_euk"/>
</dbReference>
<dbReference type="Pfam" id="PF03721">
    <property type="entry name" value="UDPG_MGDP_dh_N"/>
    <property type="match status" value="1"/>
</dbReference>
<sequence length="285" mass="32228">MGGCLDFAKWKEVVRMILNGATRMDGPSTSQYQQLNQMTMQNIHTILCIGCTDFGAMTMLVMASYWPEKQFVVADDNHDVINAWQYQDLPVFEPGLQMLLAQRRNANLRFSNYIGEEINEARIVFVAPNKQTKRNGEGMGGCLDFAKWKEVVRMILNGAIRMDGPSTSQYQQLNQGTIIADLRNPTQVTIIARSKNQNSNLIVELYEKWVILGRIFRNISPQIAIISKMACNVIQAMDIASINYFTLLCDEFGADVTEVEGIISRDRRTNHTEIKHNVGISSPKL</sequence>
<dbReference type="InterPro" id="IPR036291">
    <property type="entry name" value="NAD(P)-bd_dom_sf"/>
</dbReference>
<reference evidence="4" key="1">
    <citation type="submission" date="2018-10" db="EMBL/GenBank/DDBJ databases">
        <title>Population genomic analysis revealed the cold adaptation of white poplar.</title>
        <authorList>
            <person name="Liu Y.-J."/>
        </authorList>
    </citation>
    <scope>NUCLEOTIDE SEQUENCE [LARGE SCALE GENOMIC DNA]</scope>
    <source>
        <strain evidence="4">PAL-ZL1</strain>
    </source>
</reference>
<gene>
    <name evidence="4" type="ORF">D5086_0000306880</name>
</gene>
<evidence type="ECO:0000259" key="2">
    <source>
        <dbReference type="Pfam" id="PF00984"/>
    </source>
</evidence>
<dbReference type="GO" id="GO:0003979">
    <property type="term" value="F:UDP-glucose 6-dehydrogenase activity"/>
    <property type="evidence" value="ECO:0007669"/>
    <property type="project" value="UniProtKB-EC"/>
</dbReference>
<organism evidence="4">
    <name type="scientific">Populus alba</name>
    <name type="common">White poplar</name>
    <dbReference type="NCBI Taxonomy" id="43335"/>
    <lineage>
        <taxon>Eukaryota</taxon>
        <taxon>Viridiplantae</taxon>
        <taxon>Streptophyta</taxon>
        <taxon>Embryophyta</taxon>
        <taxon>Tracheophyta</taxon>
        <taxon>Spermatophyta</taxon>
        <taxon>Magnoliopsida</taxon>
        <taxon>eudicotyledons</taxon>
        <taxon>Gunneridae</taxon>
        <taxon>Pentapetalae</taxon>
        <taxon>rosids</taxon>
        <taxon>fabids</taxon>
        <taxon>Malpighiales</taxon>
        <taxon>Salicaceae</taxon>
        <taxon>Saliceae</taxon>
        <taxon>Populus</taxon>
    </lineage>
</organism>
<dbReference type="PANTHER" id="PTHR11374:SF3">
    <property type="entry name" value="UDP-GLUCOSE 6-DEHYDROGENASE"/>
    <property type="match status" value="1"/>
</dbReference>
<dbReference type="STRING" id="43335.A0A4U5MHI5"/>
<dbReference type="InterPro" id="IPR001732">
    <property type="entry name" value="UDP-Glc/GDP-Man_DH_N"/>
</dbReference>